<reference evidence="2 3" key="1">
    <citation type="submission" date="2017-01" db="EMBL/GenBank/DDBJ databases">
        <title>Genome sequence of Rhodoferax antarcticus ANT.BR, a psychrophilic purple nonsulfur bacterium from an Antarctic microbial mat.</title>
        <authorList>
            <person name="Baker J."/>
            <person name="Riester C."/>
            <person name="Skinner B."/>
            <person name="Newell A."/>
            <person name="Swingley W."/>
            <person name="Madigan M."/>
            <person name="Jung D."/>
            <person name="Asao M."/>
            <person name="Chen M."/>
            <person name="Loughlin P."/>
            <person name="Pan H."/>
            <person name="Lin S."/>
            <person name="Li N."/>
            <person name="Shaw J."/>
            <person name="Prado M."/>
            <person name="Sherman C."/>
            <person name="Li X."/>
            <person name="Tang J."/>
            <person name="Blankenship R."/>
            <person name="Zhao T."/>
            <person name="Touchman J."/>
            <person name="Sattley M."/>
        </authorList>
    </citation>
    <scope>NUCLEOTIDE SEQUENCE [LARGE SCALE GENOMIC DNA]</scope>
    <source>
        <strain evidence="2 3">ANT.BR</strain>
    </source>
</reference>
<proteinExistence type="predicted"/>
<dbReference type="EMBL" id="MSYM01000007">
    <property type="protein sequence ID" value="OLP07656.1"/>
    <property type="molecule type" value="Genomic_DNA"/>
</dbReference>
<sequence length="155" mass="16725">MTHACNHPSAEAIYPFDARGVTKGFRHAAIFGAFDSLTAGETTQFVNDHDPIPLLHQLEARYGDAISSTMTSTLYKTQQLEVFRLVLLAGKEMPEHQVVGELTVQCLEGSIEFSIGTTHEVMRAGDLKCLAGGVSHSLRAIEDSAVLVTLLLNGA</sequence>
<name>A0A1Q8YI25_9BURK</name>
<evidence type="ECO:0000313" key="2">
    <source>
        <dbReference type="EMBL" id="OLP07656.1"/>
    </source>
</evidence>
<comment type="caution">
    <text evidence="2">The sequence shown here is derived from an EMBL/GenBank/DDBJ whole genome shotgun (WGS) entry which is preliminary data.</text>
</comment>
<dbReference type="SUPFAM" id="SSF51182">
    <property type="entry name" value="RmlC-like cupins"/>
    <property type="match status" value="1"/>
</dbReference>
<dbReference type="InterPro" id="IPR014710">
    <property type="entry name" value="RmlC-like_jellyroll"/>
</dbReference>
<feature type="domain" description="DUF2249" evidence="1">
    <location>
        <begin position="16"/>
        <end position="67"/>
    </location>
</feature>
<keyword evidence="3" id="KW-1185">Reference proteome</keyword>
<evidence type="ECO:0000313" key="3">
    <source>
        <dbReference type="Proteomes" id="UP000185911"/>
    </source>
</evidence>
<gene>
    <name evidence="2" type="ORF">BLL52_0752</name>
</gene>
<dbReference type="CDD" id="cd02230">
    <property type="entry name" value="cupin_HP0902-like"/>
    <property type="match status" value="1"/>
</dbReference>
<accession>A0A1Q8YI25</accession>
<protein>
    <submittedName>
        <fullName evidence="2">SirA/YedF/YeeD family protein</fullName>
    </submittedName>
</protein>
<dbReference type="InterPro" id="IPR018720">
    <property type="entry name" value="DUF2249"/>
</dbReference>
<dbReference type="Proteomes" id="UP000185911">
    <property type="component" value="Unassembled WGS sequence"/>
</dbReference>
<evidence type="ECO:0000259" key="1">
    <source>
        <dbReference type="Pfam" id="PF10006"/>
    </source>
</evidence>
<dbReference type="Pfam" id="PF10006">
    <property type="entry name" value="DUF2249"/>
    <property type="match status" value="1"/>
</dbReference>
<dbReference type="Gene3D" id="2.60.120.10">
    <property type="entry name" value="Jelly Rolls"/>
    <property type="match status" value="1"/>
</dbReference>
<dbReference type="InterPro" id="IPR011051">
    <property type="entry name" value="RmlC_Cupin_sf"/>
</dbReference>
<organism evidence="2 3">
    <name type="scientific">Rhodoferax antarcticus ANT.BR</name>
    <dbReference type="NCBI Taxonomy" id="1111071"/>
    <lineage>
        <taxon>Bacteria</taxon>
        <taxon>Pseudomonadati</taxon>
        <taxon>Pseudomonadota</taxon>
        <taxon>Betaproteobacteria</taxon>
        <taxon>Burkholderiales</taxon>
        <taxon>Comamonadaceae</taxon>
        <taxon>Rhodoferax</taxon>
    </lineage>
</organism>
<dbReference type="STRING" id="81479.RA876_17725"/>
<dbReference type="AlphaFoldDB" id="A0A1Q8YI25"/>